<dbReference type="EMBL" id="AMCI01002665">
    <property type="protein sequence ID" value="EJX02145.1"/>
    <property type="molecule type" value="Genomic_DNA"/>
</dbReference>
<proteinExistence type="predicted"/>
<name>J9GQ55_9ZZZZ</name>
<protein>
    <submittedName>
        <fullName evidence="1">Uncharacterized protein</fullName>
    </submittedName>
</protein>
<dbReference type="AlphaFoldDB" id="J9GQ55"/>
<reference evidence="1" key="1">
    <citation type="journal article" date="2012" name="PLoS ONE">
        <title>Gene sets for utilization of primary and secondary nutrition supplies in the distal gut of endangered iberian lynx.</title>
        <authorList>
            <person name="Alcaide M."/>
            <person name="Messina E."/>
            <person name="Richter M."/>
            <person name="Bargiela R."/>
            <person name="Peplies J."/>
            <person name="Huws S.A."/>
            <person name="Newbold C.J."/>
            <person name="Golyshin P.N."/>
            <person name="Simon M.A."/>
            <person name="Lopez G."/>
            <person name="Yakimov M.M."/>
            <person name="Ferrer M."/>
        </authorList>
    </citation>
    <scope>NUCLEOTIDE SEQUENCE</scope>
</reference>
<organism evidence="1">
    <name type="scientific">gut metagenome</name>
    <dbReference type="NCBI Taxonomy" id="749906"/>
    <lineage>
        <taxon>unclassified sequences</taxon>
        <taxon>metagenomes</taxon>
        <taxon>organismal metagenomes</taxon>
    </lineage>
</organism>
<evidence type="ECO:0000313" key="1">
    <source>
        <dbReference type="EMBL" id="EJX02145.1"/>
    </source>
</evidence>
<sequence>MWLVEFSLAHRIPVARLPCPEIGFFIKSQPNYNRYLEFLL</sequence>
<accession>J9GQ55</accession>
<comment type="caution">
    <text evidence="1">The sequence shown here is derived from an EMBL/GenBank/DDBJ whole genome shotgun (WGS) entry which is preliminary data.</text>
</comment>
<gene>
    <name evidence="1" type="ORF">EVA_09750</name>
</gene>